<protein>
    <submittedName>
        <fullName evidence="2">Cellulose biosynthesis protein BcsF</fullName>
    </submittedName>
</protein>
<evidence type="ECO:0000256" key="1">
    <source>
        <dbReference type="SAM" id="Phobius"/>
    </source>
</evidence>
<feature type="transmembrane region" description="Helical" evidence="1">
    <location>
        <begin position="7"/>
        <end position="25"/>
    </location>
</feature>
<dbReference type="Proteomes" id="UP000302163">
    <property type="component" value="Chromosome"/>
</dbReference>
<reference evidence="2 3" key="1">
    <citation type="submission" date="2019-05" db="EMBL/GenBank/DDBJ databases">
        <title>Complete genome sequence of Izhakiella calystegiae KSNA2, an endophyte isolated from beach morning glory (Calystegia soldanella).</title>
        <authorList>
            <person name="Jiang L."/>
            <person name="Jeong J.C."/>
            <person name="Kim C.Y."/>
            <person name="Kim D.H."/>
            <person name="Kim S.W."/>
            <person name="Lee j."/>
        </authorList>
    </citation>
    <scope>NUCLEOTIDE SEQUENCE [LARGE SCALE GENOMIC DNA]</scope>
    <source>
        <strain evidence="2 3">KSNA2</strain>
    </source>
</reference>
<dbReference type="RefSeq" id="WP_138094805.1">
    <property type="nucleotide sequence ID" value="NZ_CP040428.1"/>
</dbReference>
<evidence type="ECO:0000313" key="3">
    <source>
        <dbReference type="Proteomes" id="UP000302163"/>
    </source>
</evidence>
<dbReference type="Pfam" id="PF11120">
    <property type="entry name" value="CBP_BcsF"/>
    <property type="match status" value="1"/>
</dbReference>
<keyword evidence="3" id="KW-1185">Reference proteome</keyword>
<dbReference type="InterPro" id="IPR019995">
    <property type="entry name" value="Cellulose_BcsF/YhjT"/>
</dbReference>
<proteinExistence type="predicted"/>
<sequence>MMTISDILQLIALCAVIFLPLGFYARRWLTPLATWMRITFFKPRFVKPAGTLRRQQAARANSEHD</sequence>
<keyword evidence="1" id="KW-0472">Membrane</keyword>
<gene>
    <name evidence="2" type="primary">bcsF</name>
    <name evidence="2" type="ORF">FEM41_04345</name>
</gene>
<dbReference type="EMBL" id="CP040428">
    <property type="protein sequence ID" value="QCT18935.1"/>
    <property type="molecule type" value="Genomic_DNA"/>
</dbReference>
<dbReference type="AlphaFoldDB" id="A0A4P8YE92"/>
<organism evidence="2 3">
    <name type="scientific">Jejubacter calystegiae</name>
    <dbReference type="NCBI Taxonomy" id="2579935"/>
    <lineage>
        <taxon>Bacteria</taxon>
        <taxon>Pseudomonadati</taxon>
        <taxon>Pseudomonadota</taxon>
        <taxon>Gammaproteobacteria</taxon>
        <taxon>Enterobacterales</taxon>
        <taxon>Enterobacteriaceae</taxon>
        <taxon>Jejubacter</taxon>
    </lineage>
</organism>
<accession>A0A4P8YE92</accession>
<dbReference type="OrthoDB" id="6469731at2"/>
<dbReference type="KEGG" id="izh:FEM41_04345"/>
<evidence type="ECO:0000313" key="2">
    <source>
        <dbReference type="EMBL" id="QCT18935.1"/>
    </source>
</evidence>
<dbReference type="NCBIfam" id="TIGR03493">
    <property type="entry name" value="cellullose_BcsF"/>
    <property type="match status" value="1"/>
</dbReference>
<name>A0A4P8YE92_9ENTR</name>
<keyword evidence="1" id="KW-0812">Transmembrane</keyword>
<keyword evidence="1" id="KW-1133">Transmembrane helix</keyword>